<evidence type="ECO:0000256" key="3">
    <source>
        <dbReference type="SAM" id="SignalP"/>
    </source>
</evidence>
<keyword evidence="4" id="KW-1185">Reference proteome</keyword>
<protein>
    <submittedName>
        <fullName evidence="5">Conserved plasma membrane protein</fullName>
    </submittedName>
</protein>
<feature type="signal peptide" evidence="3">
    <location>
        <begin position="1"/>
        <end position="21"/>
    </location>
</feature>
<reference evidence="5" key="1">
    <citation type="submission" date="2016-11" db="UniProtKB">
        <authorList>
            <consortium name="WormBaseParasite"/>
        </authorList>
    </citation>
    <scope>IDENTIFICATION</scope>
</reference>
<organism evidence="4 5">
    <name type="scientific">Steinernema glaseri</name>
    <dbReference type="NCBI Taxonomy" id="37863"/>
    <lineage>
        <taxon>Eukaryota</taxon>
        <taxon>Metazoa</taxon>
        <taxon>Ecdysozoa</taxon>
        <taxon>Nematoda</taxon>
        <taxon>Chromadorea</taxon>
        <taxon>Rhabditida</taxon>
        <taxon>Tylenchina</taxon>
        <taxon>Panagrolaimomorpha</taxon>
        <taxon>Strongyloidoidea</taxon>
        <taxon>Steinernematidae</taxon>
        <taxon>Steinernema</taxon>
    </lineage>
</organism>
<evidence type="ECO:0000256" key="2">
    <source>
        <dbReference type="SAM" id="Phobius"/>
    </source>
</evidence>
<name>A0A1I8ASB9_9BILA</name>
<keyword evidence="3" id="KW-0732">Signal</keyword>
<accession>A0A1I8ASB9</accession>
<evidence type="ECO:0000313" key="5">
    <source>
        <dbReference type="WBParaSite" id="L893_g8964.t1"/>
    </source>
</evidence>
<dbReference type="Proteomes" id="UP000095287">
    <property type="component" value="Unplaced"/>
</dbReference>
<evidence type="ECO:0000313" key="4">
    <source>
        <dbReference type="Proteomes" id="UP000095287"/>
    </source>
</evidence>
<keyword evidence="2" id="KW-0472">Membrane</keyword>
<feature type="compositionally biased region" description="Polar residues" evidence="1">
    <location>
        <begin position="190"/>
        <end position="208"/>
    </location>
</feature>
<feature type="transmembrane region" description="Helical" evidence="2">
    <location>
        <begin position="141"/>
        <end position="166"/>
    </location>
</feature>
<dbReference type="WBParaSite" id="L893_g8964.t1">
    <property type="protein sequence ID" value="L893_g8964.t1"/>
    <property type="gene ID" value="L893_g8964"/>
</dbReference>
<proteinExistence type="predicted"/>
<keyword evidence="2" id="KW-1133">Transmembrane helix</keyword>
<feature type="region of interest" description="Disordered" evidence="1">
    <location>
        <begin position="174"/>
        <end position="208"/>
    </location>
</feature>
<keyword evidence="2" id="KW-0812">Transmembrane</keyword>
<sequence length="208" mass="22994">MFALRCVAVALVAVIFHFSNAGVVRDQTHNVEMTYVSYDHSGGETLVITSTGKFYDYRAVKNAIQQIIDKQVDWCGFGLQLRRDGVPNAWTELDRIDFDKNMKDYACAEHKRRGLVSGKELKRGDQQSKESDNEKITAMTYALGGIIGIICLIAVVFIVVVIGVCIKWCIGSSPPPAVSYPEVKVDRSQRSQSEGSSPKSRPEASNSD</sequence>
<dbReference type="AlphaFoldDB" id="A0A1I8ASB9"/>
<evidence type="ECO:0000256" key="1">
    <source>
        <dbReference type="SAM" id="MobiDB-lite"/>
    </source>
</evidence>
<feature type="chain" id="PRO_5009315025" evidence="3">
    <location>
        <begin position="22"/>
        <end position="208"/>
    </location>
</feature>